<dbReference type="InterPro" id="IPR028098">
    <property type="entry name" value="Glyco_trans_4-like_N"/>
</dbReference>
<evidence type="ECO:0000256" key="1">
    <source>
        <dbReference type="ARBA" id="ARBA00022679"/>
    </source>
</evidence>
<name>A0A1I1USC5_9FLAO</name>
<dbReference type="STRING" id="739143.SAMN05216297_111156"/>
<feature type="domain" description="Glycosyl transferase family 1" evidence="2">
    <location>
        <begin position="236"/>
        <end position="371"/>
    </location>
</feature>
<dbReference type="AlphaFoldDB" id="A0A1I1USC5"/>
<feature type="domain" description="Glycosyltransferase subfamily 4-like N-terminal" evidence="3">
    <location>
        <begin position="69"/>
        <end position="218"/>
    </location>
</feature>
<keyword evidence="5" id="KW-1185">Reference proteome</keyword>
<dbReference type="SUPFAM" id="SSF53756">
    <property type="entry name" value="UDP-Glycosyltransferase/glycogen phosphorylase"/>
    <property type="match status" value="1"/>
</dbReference>
<evidence type="ECO:0000313" key="5">
    <source>
        <dbReference type="Proteomes" id="UP000199672"/>
    </source>
</evidence>
<gene>
    <name evidence="4" type="ORF">SAMN05216297_111156</name>
</gene>
<organism evidence="4 5">
    <name type="scientific">Flavobacterium phragmitis</name>
    <dbReference type="NCBI Taxonomy" id="739143"/>
    <lineage>
        <taxon>Bacteria</taxon>
        <taxon>Pseudomonadati</taxon>
        <taxon>Bacteroidota</taxon>
        <taxon>Flavobacteriia</taxon>
        <taxon>Flavobacteriales</taxon>
        <taxon>Flavobacteriaceae</taxon>
        <taxon>Flavobacterium</taxon>
    </lineage>
</organism>
<dbReference type="Proteomes" id="UP000199672">
    <property type="component" value="Unassembled WGS sequence"/>
</dbReference>
<dbReference type="InterPro" id="IPR001296">
    <property type="entry name" value="Glyco_trans_1"/>
</dbReference>
<protein>
    <submittedName>
        <fullName evidence="4">Glycosyltransferase involved in cell wall bisynthesis</fullName>
    </submittedName>
</protein>
<dbReference type="OrthoDB" id="9768685at2"/>
<dbReference type="Gene3D" id="3.40.50.2000">
    <property type="entry name" value="Glycogen Phosphorylase B"/>
    <property type="match status" value="2"/>
</dbReference>
<evidence type="ECO:0000259" key="2">
    <source>
        <dbReference type="Pfam" id="PF00534"/>
    </source>
</evidence>
<proteinExistence type="predicted"/>
<dbReference type="Pfam" id="PF13439">
    <property type="entry name" value="Glyco_transf_4"/>
    <property type="match status" value="1"/>
</dbReference>
<dbReference type="Pfam" id="PF00534">
    <property type="entry name" value="Glycos_transf_1"/>
    <property type="match status" value="1"/>
</dbReference>
<dbReference type="PANTHER" id="PTHR46401">
    <property type="entry name" value="GLYCOSYLTRANSFERASE WBBK-RELATED"/>
    <property type="match status" value="1"/>
</dbReference>
<reference evidence="5" key="1">
    <citation type="submission" date="2016-10" db="EMBL/GenBank/DDBJ databases">
        <authorList>
            <person name="Varghese N."/>
            <person name="Submissions S."/>
        </authorList>
    </citation>
    <scope>NUCLEOTIDE SEQUENCE [LARGE SCALE GENOMIC DNA]</scope>
    <source>
        <strain evidence="5">CGMCC 1.10370</strain>
    </source>
</reference>
<evidence type="ECO:0000259" key="3">
    <source>
        <dbReference type="Pfam" id="PF13439"/>
    </source>
</evidence>
<dbReference type="EMBL" id="FOMH01000011">
    <property type="protein sequence ID" value="SFD73589.1"/>
    <property type="molecule type" value="Genomic_DNA"/>
</dbReference>
<accession>A0A1I1USC5</accession>
<dbReference type="PANTHER" id="PTHR46401:SF2">
    <property type="entry name" value="GLYCOSYLTRANSFERASE WBBK-RELATED"/>
    <property type="match status" value="1"/>
</dbReference>
<keyword evidence="1 4" id="KW-0808">Transferase</keyword>
<dbReference type="RefSeq" id="WP_091496602.1">
    <property type="nucleotide sequence ID" value="NZ_FOMH01000011.1"/>
</dbReference>
<dbReference type="GO" id="GO:0016757">
    <property type="term" value="F:glycosyltransferase activity"/>
    <property type="evidence" value="ECO:0007669"/>
    <property type="project" value="InterPro"/>
</dbReference>
<sequence length="409" mass="46959">MPKLLQISIEVNSGSVGRIAHQIGDTVLANGWSSFITYARNNNPTNSEVVRIGSGLDVYCSALKTRIFDNDGFNSKNATKSLTKTIEKIKPDIIHLHHLHGYFVNIEILFNYIKKQDIPVVWTFHDCWSFTGHCAYFDFVNCNKWKTECHTCEQKKEYPKSLFIDRSNQNFIKKKKIFTSIKKMTIVSVSKWLDEKVNESFLKDVNTRVIYNGVDLERFYPKNSRDRIDQLYNVEGKYLLLGVASTWDSRKGLLDFIALSKTLDKSFVIILIGLSKTQLKLLPENIIGIERTESQDELCELYSASDLFLNLSVEETFGLTTAEALACGVPTVVYNATACPELITKETGYIIEKGNIVELNKVIEEAKKLGKSYFTNECRKRAVSLFDKNERFMEYYNLYNEILNKNEKQ</sequence>
<evidence type="ECO:0000313" key="4">
    <source>
        <dbReference type="EMBL" id="SFD73589.1"/>
    </source>
</evidence>